<dbReference type="STRING" id="1519643.SAMN06295933_2912"/>
<proteinExistence type="predicted"/>
<sequence>MSGQNSTCTDKSTGVIDNFKKGLTVWAQELRGIFTRLLGNFEVRQLEKRLEREYALLGKLTCDDAEGDIELCSKQIDFFKEEIGKLKKEQAAKRDVKRRDNERKMGL</sequence>
<gene>
    <name evidence="1" type="ORF">SAMN06295933_2912</name>
</gene>
<dbReference type="OrthoDB" id="5457847at2"/>
<evidence type="ECO:0000313" key="2">
    <source>
        <dbReference type="Proteomes" id="UP000192906"/>
    </source>
</evidence>
<protein>
    <submittedName>
        <fullName evidence="1">Uncharacterized protein</fullName>
    </submittedName>
</protein>
<dbReference type="RefSeq" id="WP_085103500.1">
    <property type="nucleotide sequence ID" value="NZ_FWZU01000005.1"/>
</dbReference>
<dbReference type="EMBL" id="FWZU01000005">
    <property type="protein sequence ID" value="SMF33562.1"/>
    <property type="molecule type" value="Genomic_DNA"/>
</dbReference>
<keyword evidence="2" id="KW-1185">Reference proteome</keyword>
<dbReference type="AlphaFoldDB" id="A0A1X7EGD7"/>
<accession>A0A1X7EGD7</accession>
<organism evidence="1 2">
    <name type="scientific">Desulfovibrio gilichinskyi</name>
    <dbReference type="NCBI Taxonomy" id="1519643"/>
    <lineage>
        <taxon>Bacteria</taxon>
        <taxon>Pseudomonadati</taxon>
        <taxon>Thermodesulfobacteriota</taxon>
        <taxon>Desulfovibrionia</taxon>
        <taxon>Desulfovibrionales</taxon>
        <taxon>Desulfovibrionaceae</taxon>
        <taxon>Desulfovibrio</taxon>
    </lineage>
</organism>
<evidence type="ECO:0000313" key="1">
    <source>
        <dbReference type="EMBL" id="SMF33562.1"/>
    </source>
</evidence>
<reference evidence="2" key="1">
    <citation type="submission" date="2017-04" db="EMBL/GenBank/DDBJ databases">
        <authorList>
            <person name="Varghese N."/>
            <person name="Submissions S."/>
        </authorList>
    </citation>
    <scope>NUCLEOTIDE SEQUENCE [LARGE SCALE GENOMIC DNA]</scope>
    <source>
        <strain evidence="2">K3S</strain>
    </source>
</reference>
<name>A0A1X7EGD7_9BACT</name>
<dbReference type="Proteomes" id="UP000192906">
    <property type="component" value="Unassembled WGS sequence"/>
</dbReference>